<dbReference type="Proteomes" id="UP000250266">
    <property type="component" value="Unassembled WGS sequence"/>
</dbReference>
<gene>
    <name evidence="1" type="ORF">K432DRAFT_314826</name>
</gene>
<evidence type="ECO:0000313" key="2">
    <source>
        <dbReference type="Proteomes" id="UP000250266"/>
    </source>
</evidence>
<reference evidence="1 2" key="1">
    <citation type="journal article" date="2016" name="Nat. Commun.">
        <title>Ectomycorrhizal ecology is imprinted in the genome of the dominant symbiotic fungus Cenococcum geophilum.</title>
        <authorList>
            <consortium name="DOE Joint Genome Institute"/>
            <person name="Peter M."/>
            <person name="Kohler A."/>
            <person name="Ohm R.A."/>
            <person name="Kuo A."/>
            <person name="Krutzmann J."/>
            <person name="Morin E."/>
            <person name="Arend M."/>
            <person name="Barry K.W."/>
            <person name="Binder M."/>
            <person name="Choi C."/>
            <person name="Clum A."/>
            <person name="Copeland A."/>
            <person name="Grisel N."/>
            <person name="Haridas S."/>
            <person name="Kipfer T."/>
            <person name="LaButti K."/>
            <person name="Lindquist E."/>
            <person name="Lipzen A."/>
            <person name="Maire R."/>
            <person name="Meier B."/>
            <person name="Mihaltcheva S."/>
            <person name="Molinier V."/>
            <person name="Murat C."/>
            <person name="Poggeler S."/>
            <person name="Quandt C.A."/>
            <person name="Sperisen C."/>
            <person name="Tritt A."/>
            <person name="Tisserant E."/>
            <person name="Crous P.W."/>
            <person name="Henrissat B."/>
            <person name="Nehls U."/>
            <person name="Egli S."/>
            <person name="Spatafora J.W."/>
            <person name="Grigoriev I.V."/>
            <person name="Martin F.M."/>
        </authorList>
    </citation>
    <scope>NUCLEOTIDE SEQUENCE [LARGE SCALE GENOMIC DNA]</scope>
    <source>
        <strain evidence="1 2">CBS 459.81</strain>
    </source>
</reference>
<organism evidence="1 2">
    <name type="scientific">Lepidopterella palustris CBS 459.81</name>
    <dbReference type="NCBI Taxonomy" id="1314670"/>
    <lineage>
        <taxon>Eukaryota</taxon>
        <taxon>Fungi</taxon>
        <taxon>Dikarya</taxon>
        <taxon>Ascomycota</taxon>
        <taxon>Pezizomycotina</taxon>
        <taxon>Dothideomycetes</taxon>
        <taxon>Pleosporomycetidae</taxon>
        <taxon>Mytilinidiales</taxon>
        <taxon>Argynnaceae</taxon>
        <taxon>Lepidopterella</taxon>
    </lineage>
</organism>
<protein>
    <submittedName>
        <fullName evidence="1">Uncharacterized protein</fullName>
    </submittedName>
</protein>
<name>A0A8E2DWC2_9PEZI</name>
<proteinExistence type="predicted"/>
<keyword evidence="2" id="KW-1185">Reference proteome</keyword>
<feature type="non-terminal residue" evidence="1">
    <location>
        <position position="1"/>
    </location>
</feature>
<dbReference type="AlphaFoldDB" id="A0A8E2DWC2"/>
<sequence>VYIYAKTISIVLLTDIYIGKYTYILISLKLLARKKFYNILTNPIFCAHIRLVIINKVYLVTN</sequence>
<dbReference type="EMBL" id="KV746437">
    <property type="protein sequence ID" value="OCK72808.1"/>
    <property type="molecule type" value="Genomic_DNA"/>
</dbReference>
<evidence type="ECO:0000313" key="1">
    <source>
        <dbReference type="EMBL" id="OCK72808.1"/>
    </source>
</evidence>
<accession>A0A8E2DWC2</accession>